<dbReference type="EMBL" id="JAIWYP010000005">
    <property type="protein sequence ID" value="KAH3822044.1"/>
    <property type="molecule type" value="Genomic_DNA"/>
</dbReference>
<comment type="caution">
    <text evidence="1">The sequence shown here is derived from an EMBL/GenBank/DDBJ whole genome shotgun (WGS) entry which is preliminary data.</text>
</comment>
<keyword evidence="2" id="KW-1185">Reference proteome</keyword>
<name>A0A9D4GV69_DREPO</name>
<protein>
    <submittedName>
        <fullName evidence="1">Uncharacterized protein</fullName>
    </submittedName>
</protein>
<organism evidence="1 2">
    <name type="scientific">Dreissena polymorpha</name>
    <name type="common">Zebra mussel</name>
    <name type="synonym">Mytilus polymorpha</name>
    <dbReference type="NCBI Taxonomy" id="45954"/>
    <lineage>
        <taxon>Eukaryota</taxon>
        <taxon>Metazoa</taxon>
        <taxon>Spiralia</taxon>
        <taxon>Lophotrochozoa</taxon>
        <taxon>Mollusca</taxon>
        <taxon>Bivalvia</taxon>
        <taxon>Autobranchia</taxon>
        <taxon>Heteroconchia</taxon>
        <taxon>Euheterodonta</taxon>
        <taxon>Imparidentia</taxon>
        <taxon>Neoheterodontei</taxon>
        <taxon>Myida</taxon>
        <taxon>Dreissenoidea</taxon>
        <taxon>Dreissenidae</taxon>
        <taxon>Dreissena</taxon>
    </lineage>
</organism>
<evidence type="ECO:0000313" key="2">
    <source>
        <dbReference type="Proteomes" id="UP000828390"/>
    </source>
</evidence>
<gene>
    <name evidence="1" type="ORF">DPMN_123813</name>
</gene>
<reference evidence="1" key="2">
    <citation type="submission" date="2020-11" db="EMBL/GenBank/DDBJ databases">
        <authorList>
            <person name="McCartney M.A."/>
            <person name="Auch B."/>
            <person name="Kono T."/>
            <person name="Mallez S."/>
            <person name="Becker A."/>
            <person name="Gohl D.M."/>
            <person name="Silverstein K.A.T."/>
            <person name="Koren S."/>
            <person name="Bechman K.B."/>
            <person name="Herman A."/>
            <person name="Abrahante J.E."/>
            <person name="Garbe J."/>
        </authorList>
    </citation>
    <scope>NUCLEOTIDE SEQUENCE</scope>
    <source>
        <strain evidence="1">Duluth1</strain>
        <tissue evidence="1">Whole animal</tissue>
    </source>
</reference>
<accession>A0A9D4GV69</accession>
<dbReference type="Proteomes" id="UP000828390">
    <property type="component" value="Unassembled WGS sequence"/>
</dbReference>
<evidence type="ECO:0000313" key="1">
    <source>
        <dbReference type="EMBL" id="KAH3822044.1"/>
    </source>
</evidence>
<reference evidence="1" key="1">
    <citation type="journal article" date="2019" name="bioRxiv">
        <title>The Genome of the Zebra Mussel, Dreissena polymorpha: A Resource for Invasive Species Research.</title>
        <authorList>
            <person name="McCartney M.A."/>
            <person name="Auch B."/>
            <person name="Kono T."/>
            <person name="Mallez S."/>
            <person name="Zhang Y."/>
            <person name="Obille A."/>
            <person name="Becker A."/>
            <person name="Abrahante J.E."/>
            <person name="Garbe J."/>
            <person name="Badalamenti J.P."/>
            <person name="Herman A."/>
            <person name="Mangelson H."/>
            <person name="Liachko I."/>
            <person name="Sullivan S."/>
            <person name="Sone E.D."/>
            <person name="Koren S."/>
            <person name="Silverstein K.A.T."/>
            <person name="Beckman K.B."/>
            <person name="Gohl D.M."/>
        </authorList>
    </citation>
    <scope>NUCLEOTIDE SEQUENCE</scope>
    <source>
        <strain evidence="1">Duluth1</strain>
        <tissue evidence="1">Whole animal</tissue>
    </source>
</reference>
<sequence length="64" mass="7145">MINHMSVQRADTTNGVPVTTLKDRIHGNIPLDNVQSGRTQLFSNDQETMLARHLNSMAEVGYGY</sequence>
<proteinExistence type="predicted"/>
<dbReference type="AlphaFoldDB" id="A0A9D4GV69"/>